<name>A0A8J9YDZ8_9NEOP</name>
<dbReference type="Proteomes" id="UP000838878">
    <property type="component" value="Chromosome 6"/>
</dbReference>
<keyword evidence="2" id="KW-1185">Reference proteome</keyword>
<evidence type="ECO:0000313" key="2">
    <source>
        <dbReference type="Proteomes" id="UP000838878"/>
    </source>
</evidence>
<accession>A0A8J9YDZ8</accession>
<protein>
    <submittedName>
        <fullName evidence="1">Uncharacterized protein</fullName>
    </submittedName>
</protein>
<feature type="non-terminal residue" evidence="1">
    <location>
        <position position="83"/>
    </location>
</feature>
<gene>
    <name evidence="1" type="ORF">BINO364_LOCUS12642</name>
</gene>
<dbReference type="OrthoDB" id="6372754at2759"/>
<evidence type="ECO:0000313" key="1">
    <source>
        <dbReference type="EMBL" id="CAH0727274.1"/>
    </source>
</evidence>
<sequence>MADDDSAADLPPISERCKRRLLCELHSDANYIRDINTPHRPKHCYKILCDDTHALSKVLRWLLSRNAHRRLRPNIQDRRGRIT</sequence>
<dbReference type="AlphaFoldDB" id="A0A8J9YDZ8"/>
<proteinExistence type="predicted"/>
<dbReference type="EMBL" id="OV170226">
    <property type="protein sequence ID" value="CAH0727274.1"/>
    <property type="molecule type" value="Genomic_DNA"/>
</dbReference>
<reference evidence="1" key="1">
    <citation type="submission" date="2021-12" db="EMBL/GenBank/DDBJ databases">
        <authorList>
            <person name="Martin H S."/>
        </authorList>
    </citation>
    <scope>NUCLEOTIDE SEQUENCE</scope>
</reference>
<organism evidence="1 2">
    <name type="scientific">Brenthis ino</name>
    <name type="common">lesser marbled fritillary</name>
    <dbReference type="NCBI Taxonomy" id="405034"/>
    <lineage>
        <taxon>Eukaryota</taxon>
        <taxon>Metazoa</taxon>
        <taxon>Ecdysozoa</taxon>
        <taxon>Arthropoda</taxon>
        <taxon>Hexapoda</taxon>
        <taxon>Insecta</taxon>
        <taxon>Pterygota</taxon>
        <taxon>Neoptera</taxon>
        <taxon>Endopterygota</taxon>
        <taxon>Lepidoptera</taxon>
        <taxon>Glossata</taxon>
        <taxon>Ditrysia</taxon>
        <taxon>Papilionoidea</taxon>
        <taxon>Nymphalidae</taxon>
        <taxon>Heliconiinae</taxon>
        <taxon>Argynnini</taxon>
        <taxon>Brenthis</taxon>
    </lineage>
</organism>